<dbReference type="OrthoDB" id="444746at2"/>
<name>A0A3N6PN22_9CYAN</name>
<keyword evidence="1" id="KW-0812">Transmembrane</keyword>
<keyword evidence="3" id="KW-1185">Reference proteome</keyword>
<evidence type="ECO:0000313" key="3">
    <source>
        <dbReference type="Proteomes" id="UP000269154"/>
    </source>
</evidence>
<protein>
    <submittedName>
        <fullName evidence="2">Uncharacterized protein</fullName>
    </submittedName>
</protein>
<proteinExistence type="predicted"/>
<evidence type="ECO:0000256" key="1">
    <source>
        <dbReference type="SAM" id="Phobius"/>
    </source>
</evidence>
<accession>A0A3N6PN22</accession>
<keyword evidence="1" id="KW-0472">Membrane</keyword>
<dbReference type="EMBL" id="RCBY01000162">
    <property type="protein sequence ID" value="RQH31844.1"/>
    <property type="molecule type" value="Genomic_DNA"/>
</dbReference>
<gene>
    <name evidence="2" type="ORF">D5R40_22920</name>
</gene>
<comment type="caution">
    <text evidence="2">The sequence shown here is derived from an EMBL/GenBank/DDBJ whole genome shotgun (WGS) entry which is preliminary data.</text>
</comment>
<dbReference type="Proteomes" id="UP000269154">
    <property type="component" value="Unassembled WGS sequence"/>
</dbReference>
<organism evidence="2 3">
    <name type="scientific">Okeania hirsuta</name>
    <dbReference type="NCBI Taxonomy" id="1458930"/>
    <lineage>
        <taxon>Bacteria</taxon>
        <taxon>Bacillati</taxon>
        <taxon>Cyanobacteriota</taxon>
        <taxon>Cyanophyceae</taxon>
        <taxon>Oscillatoriophycideae</taxon>
        <taxon>Oscillatoriales</taxon>
        <taxon>Microcoleaceae</taxon>
        <taxon>Okeania</taxon>
    </lineage>
</organism>
<dbReference type="RefSeq" id="WP_124145910.1">
    <property type="nucleotide sequence ID" value="NZ_CAWOKI010000129.1"/>
</dbReference>
<keyword evidence="1" id="KW-1133">Transmembrane helix</keyword>
<sequence>MSNLVKLLNFTAHPQLEKSLGYKSNHPWVAFHWEPEIDQVMYNDGKNIGTGISVAWQIFIQHPLVNSEVKDYQLNETDKYWLILDRKNRNLYVGTAKIVSTMLEQPESLNLLACLDEKVDLASGSSQNFNYSQNKRLRINLFDQNIKYLIVITASVLIASITFGSWLLIRSKFQQQANQNELPRGVVDGFACGVGGSNNFSSFFNTSNGEKELHLVGVYEARSDHHGGYHPTGTINVKIERKNQPVILALSSYEPVHWNVSLGKEVKLEKVIINGYHDQEISGISGIPIEEFSYQGTGSYIGEFAYQWDKFHHHPSTASLVTKLEQITNTNLTSFQGCYRGTNFTIK</sequence>
<feature type="transmembrane region" description="Helical" evidence="1">
    <location>
        <begin position="146"/>
        <end position="169"/>
    </location>
</feature>
<evidence type="ECO:0000313" key="2">
    <source>
        <dbReference type="EMBL" id="RQH31844.1"/>
    </source>
</evidence>
<reference evidence="2 3" key="1">
    <citation type="journal article" date="2018" name="ACS Chem. Biol.">
        <title>Ketoreductase domain dysfunction expands chemodiversity: malyngamide biosynthesis in the cyanobacterium Okeania hirsuta.</title>
        <authorList>
            <person name="Moss N.A."/>
            <person name="Leao T."/>
            <person name="Rankin M."/>
            <person name="McCullough T.M."/>
            <person name="Qu P."/>
            <person name="Korobeynikov A."/>
            <person name="Smith J.L."/>
            <person name="Gerwick L."/>
            <person name="Gerwick W.H."/>
        </authorList>
    </citation>
    <scope>NUCLEOTIDE SEQUENCE [LARGE SCALE GENOMIC DNA]</scope>
    <source>
        <strain evidence="2 3">PAB10Feb10-1</strain>
    </source>
</reference>
<dbReference type="AlphaFoldDB" id="A0A3N6PN22"/>